<reference evidence="1 2" key="1">
    <citation type="submission" date="2024-09" db="EMBL/GenBank/DDBJ databases">
        <title>Floridaenema gen nov. (Aerosakkonemataceae, Aerosakkonematales ord. nov., Cyanobacteria) from benthic tropical and subtropical fresh waters, with the description of four new species.</title>
        <authorList>
            <person name="Moretto J.A."/>
            <person name="Berthold D.E."/>
            <person name="Lefler F.W."/>
            <person name="Huang I.-S."/>
            <person name="Laughinghouse H. IV."/>
        </authorList>
    </citation>
    <scope>NUCLEOTIDE SEQUENCE [LARGE SCALE GENOMIC DNA]</scope>
    <source>
        <strain evidence="1 2">BLCC-F154</strain>
    </source>
</reference>
<evidence type="ECO:0000313" key="1">
    <source>
        <dbReference type="EMBL" id="MFB2938278.1"/>
    </source>
</evidence>
<comment type="caution">
    <text evidence="1">The sequence shown here is derived from an EMBL/GenBank/DDBJ whole genome shotgun (WGS) entry which is preliminary data.</text>
</comment>
<keyword evidence="2" id="KW-1185">Reference proteome</keyword>
<dbReference type="GO" id="GO:0016757">
    <property type="term" value="F:glycosyltransferase activity"/>
    <property type="evidence" value="ECO:0007669"/>
    <property type="project" value="UniProtKB-KW"/>
</dbReference>
<dbReference type="Gene3D" id="3.40.50.2000">
    <property type="entry name" value="Glycogen Phosphorylase B"/>
    <property type="match status" value="2"/>
</dbReference>
<dbReference type="Pfam" id="PF13692">
    <property type="entry name" value="Glyco_trans_1_4"/>
    <property type="match status" value="1"/>
</dbReference>
<organism evidence="1 2">
    <name type="scientific">Floridaenema fluviatile BLCC-F154</name>
    <dbReference type="NCBI Taxonomy" id="3153640"/>
    <lineage>
        <taxon>Bacteria</taxon>
        <taxon>Bacillati</taxon>
        <taxon>Cyanobacteriota</taxon>
        <taxon>Cyanophyceae</taxon>
        <taxon>Oscillatoriophycideae</taxon>
        <taxon>Aerosakkonematales</taxon>
        <taxon>Aerosakkonemataceae</taxon>
        <taxon>Floridanema</taxon>
        <taxon>Floridanema fluviatile</taxon>
    </lineage>
</organism>
<proteinExistence type="predicted"/>
<dbReference type="EC" id="2.4.-.-" evidence="1"/>
<dbReference type="EMBL" id="JBHFNS010000087">
    <property type="protein sequence ID" value="MFB2938278.1"/>
    <property type="molecule type" value="Genomic_DNA"/>
</dbReference>
<dbReference type="SUPFAM" id="SSF53756">
    <property type="entry name" value="UDP-Glycosyltransferase/glycogen phosphorylase"/>
    <property type="match status" value="1"/>
</dbReference>
<sequence>MKTNQKKPRICIALPGINYLPYSPYVLSTLPMVPYLADDYDITVVYRKILEPQGLDYKYLTLLDESQMSEKERQNKQGYHNPTDYVNLLKYRKVLEQFAAKHAEDFDLILEKEWPLLGAFSVAFAKYNVPTVLLAEAVYKFQKKSEPFWKGNVVRKALGLGLDRLRPQLRKGWTQKATGIVAETEQLKEFFIDRGYATKQKPIYPIPYGVDLQIFAPRDRQICREELGIKSDAFVLTYVGSLNRFIQEPGPIIEALGREKPKNVVLHIVGDGNKRHELEEIASKYNAPVIFHGRLPQEKAAVYIGASDICIAPYNRYLYADDKFTCASLKIPEYMACGRAVLTIPCERMEYLLDGQKYGFLVENEVDSYREFFRNLPSKTELEKMEATILNDLQNSTLKDKCIVLSWRDIAEMHKQVIEDCLAGKFSWSNSPKSADLVTQ</sequence>
<keyword evidence="1" id="KW-0328">Glycosyltransferase</keyword>
<protein>
    <submittedName>
        <fullName evidence="1">Glycosyltransferase</fullName>
        <ecNumber evidence="1">2.4.-.-</ecNumber>
    </submittedName>
</protein>
<dbReference type="RefSeq" id="WP_413259760.1">
    <property type="nucleotide sequence ID" value="NZ_JBHFNS010000087.1"/>
</dbReference>
<evidence type="ECO:0000313" key="2">
    <source>
        <dbReference type="Proteomes" id="UP001576776"/>
    </source>
</evidence>
<name>A0ABV4YJL3_9CYAN</name>
<keyword evidence="1" id="KW-0808">Transferase</keyword>
<gene>
    <name evidence="1" type="ORF">ACE1B6_23780</name>
</gene>
<accession>A0ABV4YJL3</accession>
<dbReference type="PANTHER" id="PTHR12526">
    <property type="entry name" value="GLYCOSYLTRANSFERASE"/>
    <property type="match status" value="1"/>
</dbReference>
<dbReference type="Proteomes" id="UP001576776">
    <property type="component" value="Unassembled WGS sequence"/>
</dbReference>